<name>A0A6A1W7H1_9ROSI</name>
<dbReference type="Proteomes" id="UP000516437">
    <property type="component" value="Chromosome 3"/>
</dbReference>
<dbReference type="EMBL" id="RXIC02000021">
    <property type="protein sequence ID" value="KAB1220027.1"/>
    <property type="molecule type" value="Genomic_DNA"/>
</dbReference>
<dbReference type="AlphaFoldDB" id="A0A6A1W7H1"/>
<comment type="caution">
    <text evidence="1">The sequence shown here is derived from an EMBL/GenBank/DDBJ whole genome shotgun (WGS) entry which is preliminary data.</text>
</comment>
<sequence length="132" mass="15051">MHLCYYKENLEANTCMGRDSFLPKSLCKLITSRLKQIQEFYATILWVANLDEPSMEVTVRNTQVTFSPNELASFLGYKRPLAVFPNLPLSEMPRDISARLATLERKVGEVDSEWKKEVVVHRLALKDMASGA</sequence>
<keyword evidence="2" id="KW-1185">Reference proteome</keyword>
<proteinExistence type="predicted"/>
<dbReference type="OrthoDB" id="1559178at2759"/>
<evidence type="ECO:0000313" key="2">
    <source>
        <dbReference type="Proteomes" id="UP000516437"/>
    </source>
</evidence>
<accession>A0A6A1W7H1</accession>
<gene>
    <name evidence="1" type="ORF">CJ030_MR3G001916</name>
</gene>
<organism evidence="1 2">
    <name type="scientific">Morella rubra</name>
    <name type="common">Chinese bayberry</name>
    <dbReference type="NCBI Taxonomy" id="262757"/>
    <lineage>
        <taxon>Eukaryota</taxon>
        <taxon>Viridiplantae</taxon>
        <taxon>Streptophyta</taxon>
        <taxon>Embryophyta</taxon>
        <taxon>Tracheophyta</taxon>
        <taxon>Spermatophyta</taxon>
        <taxon>Magnoliopsida</taxon>
        <taxon>eudicotyledons</taxon>
        <taxon>Gunneridae</taxon>
        <taxon>Pentapetalae</taxon>
        <taxon>rosids</taxon>
        <taxon>fabids</taxon>
        <taxon>Fagales</taxon>
        <taxon>Myricaceae</taxon>
        <taxon>Morella</taxon>
    </lineage>
</organism>
<reference evidence="1 2" key="1">
    <citation type="journal article" date="2019" name="Plant Biotechnol. J.">
        <title>The red bayberry genome and genetic basis of sex determination.</title>
        <authorList>
            <person name="Jia H.M."/>
            <person name="Jia H.J."/>
            <person name="Cai Q.L."/>
            <person name="Wang Y."/>
            <person name="Zhao H.B."/>
            <person name="Yang W.F."/>
            <person name="Wang G.Y."/>
            <person name="Li Y.H."/>
            <person name="Zhan D.L."/>
            <person name="Shen Y.T."/>
            <person name="Niu Q.F."/>
            <person name="Chang L."/>
            <person name="Qiu J."/>
            <person name="Zhao L."/>
            <person name="Xie H.B."/>
            <person name="Fu W.Y."/>
            <person name="Jin J."/>
            <person name="Li X.W."/>
            <person name="Jiao Y."/>
            <person name="Zhou C.C."/>
            <person name="Tu T."/>
            <person name="Chai C.Y."/>
            <person name="Gao J.L."/>
            <person name="Fan L.J."/>
            <person name="van de Weg E."/>
            <person name="Wang J.Y."/>
            <person name="Gao Z.S."/>
        </authorList>
    </citation>
    <scope>NUCLEOTIDE SEQUENCE [LARGE SCALE GENOMIC DNA]</scope>
    <source>
        <tissue evidence="1">Leaves</tissue>
    </source>
</reference>
<protein>
    <submittedName>
        <fullName evidence="1">Uncharacterized protein</fullName>
    </submittedName>
</protein>
<evidence type="ECO:0000313" key="1">
    <source>
        <dbReference type="EMBL" id="KAB1220027.1"/>
    </source>
</evidence>